<dbReference type="AlphaFoldDB" id="A0AAU7LWA1"/>
<proteinExistence type="predicted"/>
<dbReference type="EMBL" id="CP157675">
    <property type="protein sequence ID" value="XBP71905.1"/>
    <property type="molecule type" value="Genomic_DNA"/>
</dbReference>
<reference evidence="1" key="1">
    <citation type="submission" date="2024-05" db="EMBL/GenBank/DDBJ databases">
        <authorList>
            <person name="Bunk B."/>
            <person name="Swiderski J."/>
            <person name="Sproer C."/>
            <person name="Thiel V."/>
        </authorList>
    </citation>
    <scope>NUCLEOTIDE SEQUENCE</scope>
    <source>
        <strain evidence="1">DSM 17735</strain>
    </source>
</reference>
<organism evidence="1">
    <name type="scientific">Polaromonas hydrogenivorans</name>
    <dbReference type="NCBI Taxonomy" id="335476"/>
    <lineage>
        <taxon>Bacteria</taxon>
        <taxon>Pseudomonadati</taxon>
        <taxon>Pseudomonadota</taxon>
        <taxon>Betaproteobacteria</taxon>
        <taxon>Burkholderiales</taxon>
        <taxon>Comamonadaceae</taxon>
        <taxon>Polaromonas</taxon>
    </lineage>
</organism>
<dbReference type="RefSeq" id="WP_349281241.1">
    <property type="nucleotide sequence ID" value="NZ_CP157675.1"/>
</dbReference>
<protein>
    <submittedName>
        <fullName evidence="1">Uncharacterized protein</fullName>
    </submittedName>
</protein>
<gene>
    <name evidence="1" type="ORF">ABLV49_08965</name>
</gene>
<name>A0AAU7LWA1_9BURK</name>
<evidence type="ECO:0000313" key="1">
    <source>
        <dbReference type="EMBL" id="XBP71905.1"/>
    </source>
</evidence>
<accession>A0AAU7LWA1</accession>
<sequence>MTTLLLDCALVDNVRMLGYGKPEAPEPMLAAATQYGIDVEAVRQAYTPEMPGAAHADADAEVTA</sequence>